<comment type="similarity">
    <text evidence="2">Belongs to the ATP-dependent AMP-binding enzyme family.</text>
</comment>
<dbReference type="InterPro" id="IPR020845">
    <property type="entry name" value="AMP-binding_CS"/>
</dbReference>
<evidence type="ECO:0000256" key="6">
    <source>
        <dbReference type="ARBA" id="ARBA00023194"/>
    </source>
</evidence>
<dbReference type="Pfam" id="PF13193">
    <property type="entry name" value="AMP-binding_C"/>
    <property type="match status" value="2"/>
</dbReference>
<dbReference type="Gene3D" id="3.30.300.30">
    <property type="match status" value="2"/>
</dbReference>
<dbReference type="Pfam" id="PF00550">
    <property type="entry name" value="PP-binding"/>
    <property type="match status" value="2"/>
</dbReference>
<dbReference type="CDD" id="cd19531">
    <property type="entry name" value="LCL_NRPS-like"/>
    <property type="match status" value="1"/>
</dbReference>
<keyword evidence="10" id="KW-1185">Reference proteome</keyword>
<dbReference type="NCBIfam" id="NF003417">
    <property type="entry name" value="PRK04813.1"/>
    <property type="match status" value="2"/>
</dbReference>
<dbReference type="InterPro" id="IPR036736">
    <property type="entry name" value="ACP-like_sf"/>
</dbReference>
<dbReference type="Gene3D" id="1.10.1200.10">
    <property type="entry name" value="ACP-like"/>
    <property type="match status" value="2"/>
</dbReference>
<dbReference type="Gene3D" id="2.30.38.10">
    <property type="entry name" value="Luciferase, Domain 3"/>
    <property type="match status" value="2"/>
</dbReference>
<dbReference type="Proteomes" id="UP001067708">
    <property type="component" value="Unassembled WGS sequence"/>
</dbReference>
<dbReference type="SUPFAM" id="SSF56801">
    <property type="entry name" value="Acetyl-CoA synthetase-like"/>
    <property type="match status" value="2"/>
</dbReference>
<keyword evidence="6" id="KW-0045">Antibiotic biosynthesis</keyword>
<dbReference type="NCBIfam" id="TIGR01733">
    <property type="entry name" value="AA-adenyl-dom"/>
    <property type="match status" value="2"/>
</dbReference>
<proteinExistence type="inferred from homology"/>
<comment type="cofactor">
    <cofactor evidence="1">
        <name>pantetheine 4'-phosphate</name>
        <dbReference type="ChEBI" id="CHEBI:47942"/>
    </cofactor>
</comment>
<feature type="domain" description="Carrier" evidence="8">
    <location>
        <begin position="1838"/>
        <end position="1912"/>
    </location>
</feature>
<dbReference type="PANTHER" id="PTHR45527">
    <property type="entry name" value="NONRIBOSOMAL PEPTIDE SYNTHETASE"/>
    <property type="match status" value="1"/>
</dbReference>
<dbReference type="InterPro" id="IPR023213">
    <property type="entry name" value="CAT-like_dom_sf"/>
</dbReference>
<dbReference type="InterPro" id="IPR045851">
    <property type="entry name" value="AMP-bd_C_sf"/>
</dbReference>
<dbReference type="RefSeq" id="WP_258418140.1">
    <property type="nucleotide sequence ID" value="NZ_JAPTNG010000018.1"/>
</dbReference>
<dbReference type="EMBL" id="JAPTNG010000018">
    <property type="protein sequence ID" value="MCZ0832981.1"/>
    <property type="molecule type" value="Genomic_DNA"/>
</dbReference>
<dbReference type="InterPro" id="IPR006162">
    <property type="entry name" value="Ppantetheine_attach_site"/>
</dbReference>
<dbReference type="Gene3D" id="3.30.559.10">
    <property type="entry name" value="Chloramphenicol acetyltransferase-like domain"/>
    <property type="match status" value="1"/>
</dbReference>
<accession>A0ABT4I1P3</accession>
<evidence type="ECO:0000256" key="2">
    <source>
        <dbReference type="ARBA" id="ARBA00006432"/>
    </source>
</evidence>
<sequence length="1924" mass="219563">MQSMGRINVSEDRMIVANQKSKERDYWQMKLSGELTECHFPYDQKNQESPCEQRDYVKSVVDGLTFSQLMKLSNGSDIRLHMILTSVLNVLLYKYTGHTDIIVVTPVLKQETEADFINTILILRNQLRNEMTYKELLLQTREMLNDATQNQNYPLLSLYEQIMGHSRPDYSSLFHVGILLENIHDHSYLLSNQLEILFSFLKTNDSLELEITFSTDRYHRAGVQRIATHYKGLLQTILDNLDTPLSVIDMLSENEKLQIRDFNDTQMEFPTEKNLYELFALQAEKTPDVIAVADDNRQLTYAELKDRATQAAYLLKKKGIQQEQIVGLMLKRNIDIVVSILAILQVGGAYLPLNPFLPKNRIQSMLEDTNSPLLITNEEFISDSSLMADLPDLEVLSVTELLSYQTNEAEEFCKANPSNLAYVIFTSGSTGKPKGTMIEQRSVVNLIRGLSQELYGTYPSPLRVAMVSPLEFDASIQNMFGSLLNGHSLFIVPEDARVEGDKLVAFYRKHQIELSDGTPTHLRILGDCLHKANTTDLALKHLLIAGEALTPKVVANFVRHFSNKPKILNAYGPTETCVDSTSCHVILEEIDRVNNISIGRPLANQQVFIINENNQLQPIGIPGELCIAGEGLARGYLNRPELTEMKYTPNPFLDLFPQSSERMYRTGDLARWLPDGNIEYLGRFDEQVKIRGMRIEMGEIESKLLTYSGMKEAVVIGLDSKTSQETYLCAYVVAEHTVVAREVREFLSKDLPIYMVPTYIIQVEKLPITSNGKINKKMLPHPEDVFEHMSKAQYVAARNETEAKLVEIWQNILSKDQIGVHENFFELGGHSLNTTTLVSRIMKIFHVEVPLQVIFQHPTIEELAIYIDRGDKKQYQAIDLVEKRDYYPVSSAQQRLFVMNKFEGVGTSYNIPGALIVEGELDQKRFEQAIQELIQRHESLRTSFVFLDGEPVQKVQEHASIDIWFQETTEKHIDSIIDEFIQPFDLRQAPLLRVGLVKLNEYRHLLLFDMHHVISDGVSMVILQQDFIKLYAQEELSVLSIQYKDYAAWQRKRMKSDEIRNQEAFWLQTFEGEIPILQLPTDFPRTAKQSFDGNRVIQRFPDSLAKQLSGFTESTGTTLYIVLLAAYNVLLHKYTKQTEIIVGSPIAGRVHTDTEKMVGMFVNTLAMKNSINQDKPFSLLLKEVKENALQAYQNQEYPFEELVNKLQLERDNSRNPLFDTMLIMQNIPSYHTQANTLTFTPYEYKHKASKFDITFEIFQEKNGLLLHVEYVTKLFKQDTIERMVNHFFAIIEQILRNPSISISDIELLTQAEKDKILYQFNNTREEYPKDKQVHQLFEEQARRNPKQTALIFENQTYTYEFVNERANQLARKLRGLGIGKEDVVGLLFDRSVEMILGILAVMKAGAAYVAIDPDYPAEHVHYILEDSKTQVLLTETKHTDTIAFTGPILDLNAEALYRGDTANLEPISAADGLAYILYTSGSTGRPKGVMIEHSSIVNYLFAMQKTYPMTADDAYLLKTPYTFDVSVLELFGWFISGGSLVILEPNGHRNPKSILRALESYYVKLINFVPSMFKVFLNSIHEESIEVLNKLKYVLVAGEAISHDVVEQFYSLTRNVTLDNLYGPTEATVIATSFPLRNAGEYSTLPIGKPIQNVQVYVMSESIQLEPIGIVGELYIAGAGVARGYLNKPELNEQKFFANPFVSNERMYRTGDLARWLPDGNIEFLGRMDHQVKIRGYRIELEEIETRLRSYEGIADAVVLDKDDSLGNKQLVAYIITTNPLNMSEIKEHLSKQLPSYMIPAHFMTLDKLPVTTSGKVNRRALQDEALLLTPRNQEGEEPKTVLEMKLLEIWKRVLKIEQVGTNEDFFELGGNSLLAVTLDLEMEEEGLISDDLVVYEHRTIRALAGFIEQEEPTNGEAETPMEK</sequence>
<dbReference type="InterPro" id="IPR000873">
    <property type="entry name" value="AMP-dep_synth/lig_dom"/>
</dbReference>
<keyword evidence="5" id="KW-0677">Repeat</keyword>
<gene>
    <name evidence="9" type="ORF">O0535_19875</name>
</gene>
<evidence type="ECO:0000256" key="3">
    <source>
        <dbReference type="ARBA" id="ARBA00022450"/>
    </source>
</evidence>
<keyword evidence="7" id="KW-0511">Multifunctional enzyme</keyword>
<keyword evidence="4" id="KW-0597">Phosphoprotein</keyword>
<dbReference type="Gene3D" id="3.30.559.30">
    <property type="entry name" value="Nonribosomal peptide synthetase, condensation domain"/>
    <property type="match status" value="2"/>
</dbReference>
<dbReference type="SUPFAM" id="SSF47336">
    <property type="entry name" value="ACP-like"/>
    <property type="match status" value="2"/>
</dbReference>
<evidence type="ECO:0000259" key="8">
    <source>
        <dbReference type="PROSITE" id="PS50075"/>
    </source>
</evidence>
<evidence type="ECO:0000256" key="4">
    <source>
        <dbReference type="ARBA" id="ARBA00022553"/>
    </source>
</evidence>
<dbReference type="Pfam" id="PF00668">
    <property type="entry name" value="Condensation"/>
    <property type="match status" value="2"/>
</dbReference>
<protein>
    <submittedName>
        <fullName evidence="9">Amino acid adenylation domain-containing protein</fullName>
    </submittedName>
</protein>
<name>A0ABT4I1P3_9BACL</name>
<dbReference type="Gene3D" id="3.40.50.980">
    <property type="match status" value="4"/>
</dbReference>
<keyword evidence="3" id="KW-0596">Phosphopantetheine</keyword>
<dbReference type="CDD" id="cd05930">
    <property type="entry name" value="A_NRPS"/>
    <property type="match status" value="1"/>
</dbReference>
<dbReference type="InterPro" id="IPR009081">
    <property type="entry name" value="PP-bd_ACP"/>
</dbReference>
<comment type="caution">
    <text evidence="9">The sequence shown here is derived from an EMBL/GenBank/DDBJ whole genome shotgun (WGS) entry which is preliminary data.</text>
</comment>
<dbReference type="Pfam" id="PF00501">
    <property type="entry name" value="AMP-binding"/>
    <property type="match status" value="2"/>
</dbReference>
<evidence type="ECO:0000256" key="5">
    <source>
        <dbReference type="ARBA" id="ARBA00022737"/>
    </source>
</evidence>
<reference evidence="9" key="1">
    <citation type="submission" date="2022-09" db="EMBL/GenBank/DDBJ databases">
        <title>Genome analysis and characterization of larvicidal activity of Brevibacillus strains.</title>
        <authorList>
            <person name="Patrusheva E.V."/>
            <person name="Izotova A.O."/>
            <person name="Toshchakov S.V."/>
            <person name="Sineoky S.P."/>
        </authorList>
    </citation>
    <scope>NUCLEOTIDE SEQUENCE</scope>
    <source>
        <strain evidence="9">VKPM_B-13244</strain>
    </source>
</reference>
<dbReference type="InterPro" id="IPR001242">
    <property type="entry name" value="Condensation_dom"/>
</dbReference>
<dbReference type="InterPro" id="IPR020806">
    <property type="entry name" value="PKS_PP-bd"/>
</dbReference>
<dbReference type="SMART" id="SM00823">
    <property type="entry name" value="PKS_PP"/>
    <property type="match status" value="2"/>
</dbReference>
<dbReference type="PROSITE" id="PS00455">
    <property type="entry name" value="AMP_BINDING"/>
    <property type="match status" value="2"/>
</dbReference>
<organism evidence="9 10">
    <name type="scientific">Brevibacillus halotolerans</name>
    <dbReference type="NCBI Taxonomy" id="1507437"/>
    <lineage>
        <taxon>Bacteria</taxon>
        <taxon>Bacillati</taxon>
        <taxon>Bacillota</taxon>
        <taxon>Bacilli</taxon>
        <taxon>Bacillales</taxon>
        <taxon>Paenibacillaceae</taxon>
        <taxon>Brevibacillus</taxon>
    </lineage>
</organism>
<feature type="domain" description="Carrier" evidence="8">
    <location>
        <begin position="796"/>
        <end position="871"/>
    </location>
</feature>
<evidence type="ECO:0000313" key="10">
    <source>
        <dbReference type="Proteomes" id="UP001067708"/>
    </source>
</evidence>
<dbReference type="PANTHER" id="PTHR45527:SF1">
    <property type="entry name" value="FATTY ACID SYNTHASE"/>
    <property type="match status" value="1"/>
</dbReference>
<dbReference type="SUPFAM" id="SSF52777">
    <property type="entry name" value="CoA-dependent acyltransferases"/>
    <property type="match status" value="3"/>
</dbReference>
<evidence type="ECO:0000256" key="1">
    <source>
        <dbReference type="ARBA" id="ARBA00001957"/>
    </source>
</evidence>
<evidence type="ECO:0000256" key="7">
    <source>
        <dbReference type="ARBA" id="ARBA00023268"/>
    </source>
</evidence>
<dbReference type="InterPro" id="IPR010071">
    <property type="entry name" value="AA_adenyl_dom"/>
</dbReference>
<dbReference type="InterPro" id="IPR025110">
    <property type="entry name" value="AMP-bd_C"/>
</dbReference>
<dbReference type="PROSITE" id="PS50075">
    <property type="entry name" value="CARRIER"/>
    <property type="match status" value="2"/>
</dbReference>
<dbReference type="PROSITE" id="PS00012">
    <property type="entry name" value="PHOSPHOPANTETHEINE"/>
    <property type="match status" value="1"/>
</dbReference>
<evidence type="ECO:0000313" key="9">
    <source>
        <dbReference type="EMBL" id="MCZ0832981.1"/>
    </source>
</evidence>